<dbReference type="Pfam" id="PF00628">
    <property type="entry name" value="PHD"/>
    <property type="match status" value="1"/>
</dbReference>
<feature type="region of interest" description="Disordered" evidence="5">
    <location>
        <begin position="336"/>
        <end position="477"/>
    </location>
</feature>
<dbReference type="CDD" id="cd15535">
    <property type="entry name" value="PHD1_Rco1"/>
    <property type="match status" value="1"/>
</dbReference>
<keyword evidence="2 4" id="KW-0863">Zinc-finger</keyword>
<accession>A0A0D2FSS1</accession>
<organism evidence="7 8">
    <name type="scientific">Phialophora macrospora</name>
    <dbReference type="NCBI Taxonomy" id="1851006"/>
    <lineage>
        <taxon>Eukaryota</taxon>
        <taxon>Fungi</taxon>
        <taxon>Dikarya</taxon>
        <taxon>Ascomycota</taxon>
        <taxon>Pezizomycotina</taxon>
        <taxon>Eurotiomycetes</taxon>
        <taxon>Chaetothyriomycetidae</taxon>
        <taxon>Chaetothyriales</taxon>
        <taxon>Herpotrichiellaceae</taxon>
        <taxon>Phialophora</taxon>
    </lineage>
</organism>
<dbReference type="InterPro" id="IPR019787">
    <property type="entry name" value="Znf_PHD-finger"/>
</dbReference>
<feature type="region of interest" description="Disordered" evidence="5">
    <location>
        <begin position="571"/>
        <end position="659"/>
    </location>
</feature>
<feature type="compositionally biased region" description="Low complexity" evidence="5">
    <location>
        <begin position="443"/>
        <end position="456"/>
    </location>
</feature>
<dbReference type="GO" id="GO:0032221">
    <property type="term" value="C:Rpd3S complex"/>
    <property type="evidence" value="ECO:0007669"/>
    <property type="project" value="TreeGrafter"/>
</dbReference>
<keyword evidence="1" id="KW-0479">Metal-binding</keyword>
<dbReference type="PANTHER" id="PTHR47636:SF1">
    <property type="entry name" value="TRANSCRIPTIONAL REGULATORY PROTEIN RCO1"/>
    <property type="match status" value="1"/>
</dbReference>
<dbReference type="PROSITE" id="PS50016">
    <property type="entry name" value="ZF_PHD_2"/>
    <property type="match status" value="1"/>
</dbReference>
<dbReference type="InterPro" id="IPR013083">
    <property type="entry name" value="Znf_RING/FYVE/PHD"/>
</dbReference>
<feature type="region of interest" description="Disordered" evidence="5">
    <location>
        <begin position="1"/>
        <end position="62"/>
    </location>
</feature>
<feature type="region of interest" description="Disordered" evidence="5">
    <location>
        <begin position="91"/>
        <end position="126"/>
    </location>
</feature>
<feature type="compositionally biased region" description="Basic and acidic residues" evidence="5">
    <location>
        <begin position="503"/>
        <end position="518"/>
    </location>
</feature>
<dbReference type="InterPro" id="IPR019786">
    <property type="entry name" value="Zinc_finger_PHD-type_CS"/>
</dbReference>
<dbReference type="Proteomes" id="UP000054266">
    <property type="component" value="Unassembled WGS sequence"/>
</dbReference>
<evidence type="ECO:0000256" key="2">
    <source>
        <dbReference type="ARBA" id="ARBA00022771"/>
    </source>
</evidence>
<keyword evidence="8" id="KW-1185">Reference proteome</keyword>
<gene>
    <name evidence="7" type="ORF">PV04_09961</name>
</gene>
<evidence type="ECO:0000259" key="6">
    <source>
        <dbReference type="PROSITE" id="PS50016"/>
    </source>
</evidence>
<feature type="compositionally biased region" description="Low complexity" evidence="5">
    <location>
        <begin position="594"/>
        <end position="608"/>
    </location>
</feature>
<dbReference type="EMBL" id="KN846962">
    <property type="protein sequence ID" value="KIW63084.1"/>
    <property type="molecule type" value="Genomic_DNA"/>
</dbReference>
<feature type="compositionally biased region" description="Basic and acidic residues" evidence="5">
    <location>
        <begin position="1190"/>
        <end position="1202"/>
    </location>
</feature>
<dbReference type="SUPFAM" id="SSF57903">
    <property type="entry name" value="FYVE/PHD zinc finger"/>
    <property type="match status" value="2"/>
</dbReference>
<dbReference type="HOGENOM" id="CLU_001648_1_0_1"/>
<feature type="region of interest" description="Disordered" evidence="5">
    <location>
        <begin position="271"/>
        <end position="322"/>
    </location>
</feature>
<sequence length="1240" mass="136441">MATRSLRHRSSRYSSPATFGEKEPAPKPVEDPPTKHGQQTSLDGWVEPALRPPAPSFEDSRGLERVGVLENMQPLGTAPSQRLLQKLKLTYARPSPRPTPAQTTEEAVTPMTEPAEKMDLASPVEEVVTEQPPGIFSEIPPPHQVPPETILISSPPRGRPPGRLSTEMSQLGGLSPSPITYPLAPPHHVSPKPLSIQQQLRQDRLRTHVERAIQEAQQKNTPALVNGLQRIREDAQFNYDLWNVVEAMVNNSPTPDQFKAFKRYIKSGVKKHRRESEMSASPYHPSPRRFSELTSPNYRERSPRVRVTQVPPPGYPEQPHTRINLYFSGRPSAATYGSEELPVSPSTVPPHLGVPELSARTTRQPATTSPHKRKRSGSVSSSSSLSSPPSVCDGPPVNLATWLELNDGPEGSGRWRSAGRRQDKSLGTAGNRLRSAASATNHPAQPAPEQAQPQAATGSRASASKRFKKAREETDFDVDELSRRKRNFLDDSFHDYNTIPRPESSEREPVHGHPERSVVTDNPPPPVIHPNRLIVSQAALTSALSIQAPSDDIPANGVSRKRAYDEVDADDLDFTSPASSSPGRLLVPPPPPGVAKAASRAATPRATRLQPAPKTRKSARVMVSPNKPKNGGITAGISRAGPGRDSRDAGIGNMNGADSGAEDNDEFCASCGGEGKLLCCDGCTNSFHHACLEPPLNPDEEVEGEWFCPQCVARRTKEAPSPAGLLGLVIRRVDDIIPKAYTLPHDIREYFEGVRTGEEGEYEEVGLPRTQNNVGRMNRAGFIEEPNYKETRDAKGHMIRCYQCNLTANGRDIIPCDFCPAKWHLDCIDPPLAVPPRRRAGDKPGAAWRCPLHVDQDLLSVSRQAEKAPGDLGRIPKPRKPKNAVPWDITVARGFRNNGVIEVELMKDRPEADKLKEMQMDGRIYRVPEMGIRLDFIDRVKKSWYEDQSFPRLMDAPKRTRNRKYRPDGVVLHHPPQQTIVKIREPDFFTGANALAITETAKANVALRKRSIREQQTVLNLAEMSQRGIDGYSGDALAELTNTLISEAPDKVVRDTERTEMDQLLQLQELINRRLAILNREDNPTSSVAAERSRSKGSLNGSRVPPTQDPNIDPVLRGGGFDVPPAKTYPLQDPPVDPAIQQSTVSTAPKTKLLNGGTPEYGDAQDADDEAEISLGSFSQSSKAAWLANREESRSWREDTYTSRKSTPTGYVPSTKHHISRHGYGNGNGVDGMDGMEISP</sequence>
<dbReference type="PANTHER" id="PTHR47636">
    <property type="entry name" value="TRANSCRIPTIONAL REGULATORY PROTEIN RCO1"/>
    <property type="match status" value="1"/>
</dbReference>
<evidence type="ECO:0000313" key="7">
    <source>
        <dbReference type="EMBL" id="KIW63084.1"/>
    </source>
</evidence>
<dbReference type="STRING" id="5601.A0A0D2FSS1"/>
<feature type="compositionally biased region" description="Basic residues" evidence="5">
    <location>
        <begin position="1"/>
        <end position="11"/>
    </location>
</feature>
<evidence type="ECO:0000256" key="5">
    <source>
        <dbReference type="SAM" id="MobiDB-lite"/>
    </source>
</evidence>
<feature type="region of interest" description="Disordered" evidence="5">
    <location>
        <begin position="492"/>
        <end position="530"/>
    </location>
</feature>
<dbReference type="InterPro" id="IPR011011">
    <property type="entry name" value="Znf_FYVE_PHD"/>
</dbReference>
<proteinExistence type="predicted"/>
<evidence type="ECO:0000256" key="1">
    <source>
        <dbReference type="ARBA" id="ARBA00022723"/>
    </source>
</evidence>
<dbReference type="GO" id="GO:0006357">
    <property type="term" value="P:regulation of transcription by RNA polymerase II"/>
    <property type="evidence" value="ECO:0007669"/>
    <property type="project" value="TreeGrafter"/>
</dbReference>
<keyword evidence="3" id="KW-0862">Zinc</keyword>
<feature type="compositionally biased region" description="Polar residues" evidence="5">
    <location>
        <begin position="359"/>
        <end position="369"/>
    </location>
</feature>
<evidence type="ECO:0000256" key="3">
    <source>
        <dbReference type="ARBA" id="ARBA00022833"/>
    </source>
</evidence>
<evidence type="ECO:0000256" key="4">
    <source>
        <dbReference type="PROSITE-ProRule" id="PRU00146"/>
    </source>
</evidence>
<dbReference type="GO" id="GO:0008270">
    <property type="term" value="F:zinc ion binding"/>
    <property type="evidence" value="ECO:0007669"/>
    <property type="project" value="UniProtKB-KW"/>
</dbReference>
<feature type="region of interest" description="Disordered" evidence="5">
    <location>
        <begin position="1083"/>
        <end position="1114"/>
    </location>
</feature>
<dbReference type="Gene3D" id="3.30.40.10">
    <property type="entry name" value="Zinc/RING finger domain, C3HC4 (zinc finger)"/>
    <property type="match status" value="2"/>
</dbReference>
<dbReference type="CDD" id="cd15534">
    <property type="entry name" value="PHD2_PHF12_Rco1"/>
    <property type="match status" value="1"/>
</dbReference>
<dbReference type="AlphaFoldDB" id="A0A0D2FSS1"/>
<protein>
    <recommendedName>
        <fullName evidence="6">PHD-type domain-containing protein</fullName>
    </recommendedName>
</protein>
<reference evidence="7 8" key="1">
    <citation type="submission" date="2015-01" db="EMBL/GenBank/DDBJ databases">
        <title>The Genome Sequence of Capronia semiimmersa CBS27337.</title>
        <authorList>
            <consortium name="The Broad Institute Genomics Platform"/>
            <person name="Cuomo C."/>
            <person name="de Hoog S."/>
            <person name="Gorbushina A."/>
            <person name="Stielow B."/>
            <person name="Teixiera M."/>
            <person name="Abouelleil A."/>
            <person name="Chapman S.B."/>
            <person name="Priest M."/>
            <person name="Young S.K."/>
            <person name="Wortman J."/>
            <person name="Nusbaum C."/>
            <person name="Birren B."/>
        </authorList>
    </citation>
    <scope>NUCLEOTIDE SEQUENCE [LARGE SCALE GENOMIC DNA]</scope>
    <source>
        <strain evidence="7 8">CBS 27337</strain>
    </source>
</reference>
<dbReference type="PROSITE" id="PS01359">
    <property type="entry name" value="ZF_PHD_1"/>
    <property type="match status" value="1"/>
</dbReference>
<feature type="compositionally biased region" description="Low complexity" evidence="5">
    <location>
        <begin position="377"/>
        <end position="391"/>
    </location>
</feature>
<feature type="domain" description="PHD-type" evidence="6">
    <location>
        <begin position="665"/>
        <end position="714"/>
    </location>
</feature>
<dbReference type="InterPro" id="IPR001965">
    <property type="entry name" value="Znf_PHD"/>
</dbReference>
<dbReference type="SMART" id="SM00249">
    <property type="entry name" value="PHD"/>
    <property type="match status" value="2"/>
</dbReference>
<dbReference type="InterPro" id="IPR052819">
    <property type="entry name" value="Chromatin_regulatory_protein"/>
</dbReference>
<feature type="region of interest" description="Disordered" evidence="5">
    <location>
        <begin position="1190"/>
        <end position="1240"/>
    </location>
</feature>
<name>A0A0D2FSS1_9EURO</name>
<feature type="compositionally biased region" description="Basic and acidic residues" evidence="5">
    <location>
        <begin position="20"/>
        <end position="34"/>
    </location>
</feature>
<evidence type="ECO:0000313" key="8">
    <source>
        <dbReference type="Proteomes" id="UP000054266"/>
    </source>
</evidence>